<dbReference type="Pfam" id="PF20703">
    <property type="entry name" value="nSTAND1"/>
    <property type="match status" value="1"/>
</dbReference>
<dbReference type="GO" id="GO:0007166">
    <property type="term" value="P:cell surface receptor signaling pathway"/>
    <property type="evidence" value="ECO:0007669"/>
    <property type="project" value="InterPro"/>
</dbReference>
<dbReference type="SUPFAM" id="SSF48452">
    <property type="entry name" value="TPR-like"/>
    <property type="match status" value="1"/>
</dbReference>
<dbReference type="AlphaFoldDB" id="A0A8H5CM46"/>
<dbReference type="Pfam" id="PF13424">
    <property type="entry name" value="TPR_12"/>
    <property type="match status" value="1"/>
</dbReference>
<evidence type="ECO:0000313" key="3">
    <source>
        <dbReference type="Proteomes" id="UP000559256"/>
    </source>
</evidence>
<dbReference type="CDD" id="cd21037">
    <property type="entry name" value="MLKL_NTD"/>
    <property type="match status" value="1"/>
</dbReference>
<dbReference type="PANTHER" id="PTHR47691:SF3">
    <property type="entry name" value="HTH-TYPE TRANSCRIPTIONAL REGULATOR RV0890C-RELATED"/>
    <property type="match status" value="1"/>
</dbReference>
<dbReference type="Gene3D" id="1.20.930.20">
    <property type="entry name" value="Adaptor protein Cbl, N-terminal domain"/>
    <property type="match status" value="1"/>
</dbReference>
<accession>A0A8H5CM46</accession>
<dbReference type="InterPro" id="IPR027417">
    <property type="entry name" value="P-loop_NTPase"/>
</dbReference>
<protein>
    <recommendedName>
        <fullName evidence="1">Novel STAND NTPase 1 domain-containing protein</fullName>
    </recommendedName>
</protein>
<dbReference type="Proteomes" id="UP000559256">
    <property type="component" value="Unassembled WGS sequence"/>
</dbReference>
<name>A0A8H5CM46_9AGAR</name>
<dbReference type="InterPro" id="IPR036537">
    <property type="entry name" value="Adaptor_Cbl_N_dom_sf"/>
</dbReference>
<gene>
    <name evidence="2" type="ORF">D9758_012910</name>
</gene>
<proteinExistence type="predicted"/>
<dbReference type="InterPro" id="IPR049052">
    <property type="entry name" value="nSTAND1"/>
</dbReference>
<dbReference type="SUPFAM" id="SSF52540">
    <property type="entry name" value="P-loop containing nucleoside triphosphate hydrolases"/>
    <property type="match status" value="1"/>
</dbReference>
<dbReference type="OrthoDB" id="2751721at2759"/>
<organism evidence="2 3">
    <name type="scientific">Tetrapyrgos nigripes</name>
    <dbReference type="NCBI Taxonomy" id="182062"/>
    <lineage>
        <taxon>Eukaryota</taxon>
        <taxon>Fungi</taxon>
        <taxon>Dikarya</taxon>
        <taxon>Basidiomycota</taxon>
        <taxon>Agaricomycotina</taxon>
        <taxon>Agaricomycetes</taxon>
        <taxon>Agaricomycetidae</taxon>
        <taxon>Agaricales</taxon>
        <taxon>Marasmiineae</taxon>
        <taxon>Marasmiaceae</taxon>
        <taxon>Tetrapyrgos</taxon>
    </lineage>
</organism>
<dbReference type="EMBL" id="JAACJM010000130">
    <property type="protein sequence ID" value="KAF5344013.1"/>
    <property type="molecule type" value="Genomic_DNA"/>
</dbReference>
<comment type="caution">
    <text evidence="2">The sequence shown here is derived from an EMBL/GenBank/DDBJ whole genome shotgun (WGS) entry which is preliminary data.</text>
</comment>
<evidence type="ECO:0000313" key="2">
    <source>
        <dbReference type="EMBL" id="KAF5344013.1"/>
    </source>
</evidence>
<reference evidence="2 3" key="1">
    <citation type="journal article" date="2020" name="ISME J.">
        <title>Uncovering the hidden diversity of litter-decomposition mechanisms in mushroom-forming fungi.</title>
        <authorList>
            <person name="Floudas D."/>
            <person name="Bentzer J."/>
            <person name="Ahren D."/>
            <person name="Johansson T."/>
            <person name="Persson P."/>
            <person name="Tunlid A."/>
        </authorList>
    </citation>
    <scope>NUCLEOTIDE SEQUENCE [LARGE SCALE GENOMIC DNA]</scope>
    <source>
        <strain evidence="2 3">CBS 291.85</strain>
    </source>
</reference>
<feature type="domain" description="Novel STAND NTPase 1" evidence="1">
    <location>
        <begin position="198"/>
        <end position="439"/>
    </location>
</feature>
<evidence type="ECO:0000259" key="1">
    <source>
        <dbReference type="Pfam" id="PF20703"/>
    </source>
</evidence>
<dbReference type="InterPro" id="IPR011990">
    <property type="entry name" value="TPR-like_helical_dom_sf"/>
</dbReference>
<keyword evidence="3" id="KW-1185">Reference proteome</keyword>
<dbReference type="Gene3D" id="3.40.50.300">
    <property type="entry name" value="P-loop containing nucleotide triphosphate hydrolases"/>
    <property type="match status" value="1"/>
</dbReference>
<dbReference type="Gene3D" id="1.25.40.10">
    <property type="entry name" value="Tetratricopeptide repeat domain"/>
    <property type="match status" value="1"/>
</dbReference>
<sequence>MPLFSKESKPKEDDGVASGLDLSHVKEVLSTVASVSKAAGFAPLEGAAGVVNRIVEIIETMGQNKKDCISIPHNSAKFLNDMTKIIKQGTHNKDELLMESVEEIKSEFENVAKKLQKIGQRSRGKSFLHATKDGNTIKECKDAINCCMIRFTTKASANNWNAAEELKQGQQDLKKEQEVMQKSLANIAKIHDQSTITYDDLERATPAVSKIFFGRDELVAEGANCMIGSDQAFLAILGAGGIGKTSIALHINNAEEVQEKYGQASYFLPCEVLPDARSLLQGLTQRLEIQVKERESQHKKLEEHFKIHMEPVLFILDNFETPWNNDQVHVESLLENLAGVNQISMILTMRGLNGPGSIEWKTLGSDSILPLALESARNVFLTIAGKKELEQENHIIEQILKELDCVPLAITLIAKRAKSVPLESLLRMWQENKTAMLTQGKADGRLTSVDHSIKLSTRLLNPLQAKLLAIISFLPDGIPDWVSNLSGMLAGFEQLDQSINTLLEYSLVYSQSLTIKVLAPIREYICMDPTTDITSELPLIETFYTSLLHGISGEPQERQNQLQPHISNITKILNEQIKYCPKKLHIEAIQILDHFSKFYPTTVDILNNILSNSSELAEKDKLQLQLQRLYMLIWMARWHKAKAEADRMTRNNWHNIRYSAKVLRELGNIYYVQAKYHEAFDKYAVAKSYFEQIGNQQGVAQCMQNLGDIHRMQNNYSEATEILNRAKDQFE</sequence>
<dbReference type="PANTHER" id="PTHR47691">
    <property type="entry name" value="REGULATOR-RELATED"/>
    <property type="match status" value="1"/>
</dbReference>
<dbReference type="InterPro" id="IPR059179">
    <property type="entry name" value="MLKL-like_MCAfunc"/>
</dbReference>